<evidence type="ECO:0000313" key="1">
    <source>
        <dbReference type="Proteomes" id="UP000492821"/>
    </source>
</evidence>
<reference evidence="2" key="2">
    <citation type="submission" date="2020-10" db="UniProtKB">
        <authorList>
            <consortium name="WormBaseParasite"/>
        </authorList>
    </citation>
    <scope>IDENTIFICATION</scope>
</reference>
<sequence>MLYFRIDVNAVNTKLLSLIVPTYQFVSFAEDGYTIEEMVKFFHPKLTIWHICDSALLQTREKWIKYWVTMFTFIRSRKNATISLLRCPAGLPIYYNKIKGGIARFCPTYRVDIKDDYVIIERKRKHYLNP</sequence>
<proteinExistence type="predicted"/>
<organism evidence="1 2">
    <name type="scientific">Panagrellus redivivus</name>
    <name type="common">Microworm</name>
    <dbReference type="NCBI Taxonomy" id="6233"/>
    <lineage>
        <taxon>Eukaryota</taxon>
        <taxon>Metazoa</taxon>
        <taxon>Ecdysozoa</taxon>
        <taxon>Nematoda</taxon>
        <taxon>Chromadorea</taxon>
        <taxon>Rhabditida</taxon>
        <taxon>Tylenchina</taxon>
        <taxon>Panagrolaimomorpha</taxon>
        <taxon>Panagrolaimoidea</taxon>
        <taxon>Panagrolaimidae</taxon>
        <taxon>Panagrellus</taxon>
    </lineage>
</organism>
<keyword evidence="1" id="KW-1185">Reference proteome</keyword>
<accession>A0A7E4VM73</accession>
<evidence type="ECO:0000313" key="2">
    <source>
        <dbReference type="WBParaSite" id="Pan_g22489.t1"/>
    </source>
</evidence>
<dbReference type="WBParaSite" id="Pan_g22489.t1">
    <property type="protein sequence ID" value="Pan_g22489.t1"/>
    <property type="gene ID" value="Pan_g22489"/>
</dbReference>
<dbReference type="AlphaFoldDB" id="A0A7E4VM73"/>
<dbReference type="Proteomes" id="UP000492821">
    <property type="component" value="Unassembled WGS sequence"/>
</dbReference>
<protein>
    <submittedName>
        <fullName evidence="2">FBA_2 domain-containing protein</fullName>
    </submittedName>
</protein>
<reference evidence="1" key="1">
    <citation type="journal article" date="2013" name="Genetics">
        <title>The draft genome and transcriptome of Panagrellus redivivus are shaped by the harsh demands of a free-living lifestyle.</title>
        <authorList>
            <person name="Srinivasan J."/>
            <person name="Dillman A.R."/>
            <person name="Macchietto M.G."/>
            <person name="Heikkinen L."/>
            <person name="Lakso M."/>
            <person name="Fracchia K.M."/>
            <person name="Antoshechkin I."/>
            <person name="Mortazavi A."/>
            <person name="Wong G."/>
            <person name="Sternberg P.W."/>
        </authorList>
    </citation>
    <scope>NUCLEOTIDE SEQUENCE [LARGE SCALE GENOMIC DNA]</scope>
    <source>
        <strain evidence="1">MT8872</strain>
    </source>
</reference>
<name>A0A7E4VM73_PANRE</name>